<name>A0A0A9ADT7_ARUDO</name>
<sequence length="35" mass="4465">MLIWKRQNLLVLDLYKVLMCCFPRKNMHYISYMWL</sequence>
<accession>A0A0A9ADT7</accession>
<proteinExistence type="predicted"/>
<protein>
    <submittedName>
        <fullName evidence="1">Uncharacterized protein</fullName>
    </submittedName>
</protein>
<organism evidence="1">
    <name type="scientific">Arundo donax</name>
    <name type="common">Giant reed</name>
    <name type="synonym">Donax arundinaceus</name>
    <dbReference type="NCBI Taxonomy" id="35708"/>
    <lineage>
        <taxon>Eukaryota</taxon>
        <taxon>Viridiplantae</taxon>
        <taxon>Streptophyta</taxon>
        <taxon>Embryophyta</taxon>
        <taxon>Tracheophyta</taxon>
        <taxon>Spermatophyta</taxon>
        <taxon>Magnoliopsida</taxon>
        <taxon>Liliopsida</taxon>
        <taxon>Poales</taxon>
        <taxon>Poaceae</taxon>
        <taxon>PACMAD clade</taxon>
        <taxon>Arundinoideae</taxon>
        <taxon>Arundineae</taxon>
        <taxon>Arundo</taxon>
    </lineage>
</organism>
<reference evidence="1" key="1">
    <citation type="submission" date="2014-09" db="EMBL/GenBank/DDBJ databases">
        <authorList>
            <person name="Magalhaes I.L.F."/>
            <person name="Oliveira U."/>
            <person name="Santos F.R."/>
            <person name="Vidigal T.H.D.A."/>
            <person name="Brescovit A.D."/>
            <person name="Santos A.J."/>
        </authorList>
    </citation>
    <scope>NUCLEOTIDE SEQUENCE</scope>
    <source>
        <tissue evidence="1">Shoot tissue taken approximately 20 cm above the soil surface</tissue>
    </source>
</reference>
<dbReference type="EMBL" id="GBRH01248599">
    <property type="protein sequence ID" value="JAD49296.1"/>
    <property type="molecule type" value="Transcribed_RNA"/>
</dbReference>
<reference evidence="1" key="2">
    <citation type="journal article" date="2015" name="Data Brief">
        <title>Shoot transcriptome of the giant reed, Arundo donax.</title>
        <authorList>
            <person name="Barrero R.A."/>
            <person name="Guerrero F.D."/>
            <person name="Moolhuijzen P."/>
            <person name="Goolsby J.A."/>
            <person name="Tidwell J."/>
            <person name="Bellgard S.E."/>
            <person name="Bellgard M.I."/>
        </authorList>
    </citation>
    <scope>NUCLEOTIDE SEQUENCE</scope>
    <source>
        <tissue evidence="1">Shoot tissue taken approximately 20 cm above the soil surface</tissue>
    </source>
</reference>
<evidence type="ECO:0000313" key="1">
    <source>
        <dbReference type="EMBL" id="JAD49296.1"/>
    </source>
</evidence>
<dbReference type="AlphaFoldDB" id="A0A0A9ADT7"/>